<reference evidence="2" key="1">
    <citation type="journal article" date="2022" name="bioRxiv">
        <title>Sequencing and chromosome-scale assembly of the giantPleurodeles waltlgenome.</title>
        <authorList>
            <person name="Brown T."/>
            <person name="Elewa A."/>
            <person name="Iarovenko S."/>
            <person name="Subramanian E."/>
            <person name="Araus A.J."/>
            <person name="Petzold A."/>
            <person name="Susuki M."/>
            <person name="Suzuki K.-i.T."/>
            <person name="Hayashi T."/>
            <person name="Toyoda A."/>
            <person name="Oliveira C."/>
            <person name="Osipova E."/>
            <person name="Leigh N.D."/>
            <person name="Simon A."/>
            <person name="Yun M.H."/>
        </authorList>
    </citation>
    <scope>NUCLEOTIDE SEQUENCE</scope>
    <source>
        <strain evidence="2">20211129_DDA</strain>
        <tissue evidence="2">Liver</tissue>
    </source>
</reference>
<evidence type="ECO:0000313" key="2">
    <source>
        <dbReference type="EMBL" id="KAJ1082538.1"/>
    </source>
</evidence>
<gene>
    <name evidence="2" type="ORF">NDU88_002703</name>
</gene>
<name>A0AAV7KUF4_PLEWA</name>
<comment type="caution">
    <text evidence="2">The sequence shown here is derived from an EMBL/GenBank/DDBJ whole genome shotgun (WGS) entry which is preliminary data.</text>
</comment>
<organism evidence="2 3">
    <name type="scientific">Pleurodeles waltl</name>
    <name type="common">Iberian ribbed newt</name>
    <dbReference type="NCBI Taxonomy" id="8319"/>
    <lineage>
        <taxon>Eukaryota</taxon>
        <taxon>Metazoa</taxon>
        <taxon>Chordata</taxon>
        <taxon>Craniata</taxon>
        <taxon>Vertebrata</taxon>
        <taxon>Euteleostomi</taxon>
        <taxon>Amphibia</taxon>
        <taxon>Batrachia</taxon>
        <taxon>Caudata</taxon>
        <taxon>Salamandroidea</taxon>
        <taxon>Salamandridae</taxon>
        <taxon>Pleurodelinae</taxon>
        <taxon>Pleurodeles</taxon>
    </lineage>
</organism>
<accession>A0AAV7KUF4</accession>
<dbReference type="EMBL" id="JANPWB010000016">
    <property type="protein sequence ID" value="KAJ1082538.1"/>
    <property type="molecule type" value="Genomic_DNA"/>
</dbReference>
<keyword evidence="3" id="KW-1185">Reference proteome</keyword>
<feature type="region of interest" description="Disordered" evidence="1">
    <location>
        <begin position="169"/>
        <end position="236"/>
    </location>
</feature>
<feature type="compositionally biased region" description="Basic and acidic residues" evidence="1">
    <location>
        <begin position="216"/>
        <end position="229"/>
    </location>
</feature>
<feature type="compositionally biased region" description="Basic and acidic residues" evidence="1">
    <location>
        <begin position="193"/>
        <end position="209"/>
    </location>
</feature>
<proteinExistence type="predicted"/>
<sequence length="236" mass="26251">MNCRSQPSDPDAHAADTGERLLCSSQFFWYSQLTVHLARHKRQASPLAISGQIHPRARSQSVILEWNTWRQSDWKEAAPGRVAAGNLQWNRQTLELRCATATGGGQARPEYSRLGPIKSTIDSCGGPIITDTAQHFPGSIFRSKASNPEENLLVANEDARLDEGGVFKPIESSSEMDSPETADRETPATTMEQQREDHAGSRTPEETTTRRPPNARWDEQEEAKSTDRPRSRKSVA</sequence>
<evidence type="ECO:0000256" key="1">
    <source>
        <dbReference type="SAM" id="MobiDB-lite"/>
    </source>
</evidence>
<evidence type="ECO:0000313" key="3">
    <source>
        <dbReference type="Proteomes" id="UP001066276"/>
    </source>
</evidence>
<dbReference type="Proteomes" id="UP001066276">
    <property type="component" value="Chromosome 12"/>
</dbReference>
<protein>
    <submittedName>
        <fullName evidence="2">Uncharacterized protein</fullName>
    </submittedName>
</protein>
<dbReference type="AlphaFoldDB" id="A0AAV7KUF4"/>